<dbReference type="EMBL" id="JAGHQM010000331">
    <property type="protein sequence ID" value="KAH0562533.1"/>
    <property type="molecule type" value="Genomic_DNA"/>
</dbReference>
<name>A0A9P8RRE1_9PEZI</name>
<dbReference type="PANTHER" id="PTHR37577">
    <property type="entry name" value="INTEGRAL MEMBRANE PROTEIN"/>
    <property type="match status" value="1"/>
</dbReference>
<evidence type="ECO:0000313" key="2">
    <source>
        <dbReference type="EMBL" id="KAH0562533.1"/>
    </source>
</evidence>
<accession>A0A9P8RRE1</accession>
<feature type="transmembrane region" description="Helical" evidence="1">
    <location>
        <begin position="389"/>
        <end position="412"/>
    </location>
</feature>
<protein>
    <submittedName>
        <fullName evidence="2">Uncharacterized protein</fullName>
    </submittedName>
</protein>
<keyword evidence="1" id="KW-1133">Transmembrane helix</keyword>
<dbReference type="AlphaFoldDB" id="A0A9P8RRE1"/>
<dbReference type="Proteomes" id="UP000750711">
    <property type="component" value="Unassembled WGS sequence"/>
</dbReference>
<comment type="caution">
    <text evidence="2">The sequence shown here is derived from an EMBL/GenBank/DDBJ whole genome shotgun (WGS) entry which is preliminary data.</text>
</comment>
<feature type="transmembrane region" description="Helical" evidence="1">
    <location>
        <begin position="139"/>
        <end position="157"/>
    </location>
</feature>
<keyword evidence="3" id="KW-1185">Reference proteome</keyword>
<organism evidence="2 3">
    <name type="scientific">Trichoglossum hirsutum</name>
    <dbReference type="NCBI Taxonomy" id="265104"/>
    <lineage>
        <taxon>Eukaryota</taxon>
        <taxon>Fungi</taxon>
        <taxon>Dikarya</taxon>
        <taxon>Ascomycota</taxon>
        <taxon>Pezizomycotina</taxon>
        <taxon>Geoglossomycetes</taxon>
        <taxon>Geoglossales</taxon>
        <taxon>Geoglossaceae</taxon>
        <taxon>Trichoglossum</taxon>
    </lineage>
</organism>
<proteinExistence type="predicted"/>
<evidence type="ECO:0000313" key="3">
    <source>
        <dbReference type="Proteomes" id="UP000750711"/>
    </source>
</evidence>
<feature type="transmembrane region" description="Helical" evidence="1">
    <location>
        <begin position="189"/>
        <end position="209"/>
    </location>
</feature>
<feature type="transmembrane region" description="Helical" evidence="1">
    <location>
        <begin position="345"/>
        <end position="369"/>
    </location>
</feature>
<reference evidence="2" key="1">
    <citation type="submission" date="2021-03" db="EMBL/GenBank/DDBJ databases">
        <title>Comparative genomics and phylogenomic investigation of the class Geoglossomycetes provide insights into ecological specialization and systematics.</title>
        <authorList>
            <person name="Melie T."/>
            <person name="Pirro S."/>
            <person name="Miller A.N."/>
            <person name="Quandt A."/>
        </authorList>
    </citation>
    <scope>NUCLEOTIDE SEQUENCE</scope>
    <source>
        <strain evidence="2">CAQ_001_2017</strain>
    </source>
</reference>
<keyword evidence="1" id="KW-0472">Membrane</keyword>
<feature type="transmembrane region" description="Helical" evidence="1">
    <location>
        <begin position="12"/>
        <end position="33"/>
    </location>
</feature>
<gene>
    <name evidence="2" type="ORF">GP486_002781</name>
</gene>
<dbReference type="PANTHER" id="PTHR37577:SF1">
    <property type="entry name" value="INTEGRAL MEMBRANE PROTEIN"/>
    <property type="match status" value="1"/>
</dbReference>
<sequence length="469" mass="53703">MIPNPDIAGIGVRIAFVSTAYLTLVMILLYYMVDSYSETTSQHLPNPVDRSVLEFVWRKLGRPSNLWEKELQKVVLMFSDQQLVTGIAILGSGYSQLRCGLSSYHWQITAYLAWFSSVTHLATLTALRQYFRKYPVIRNWRACFMIVLAVMLGVSLVPTGSEEWSDSLPAQCYFGEYPFSSGPNNTPPMAISIFVLSISYLTRLIKFSIGSSMFARKWLRIKPGNFLKRVLDRMKCHSANSRINPQYTPGNADRSGITCAYHSSSPAHPEAPTTYPELLDTAPEQPPRTSIDPSIGECTPDTRLRSKRVWIQIPSKYDDKAKIRNTLTTHVQDRFYGRNFYDYEWFLVLIALIILLYAQGVALLLYLTARGETKLESGSQWIIRFFLEFFGWIWVVVVLLALVGYTAIFVILEDFKYPIREFLEKRCQIKRDFQRKCFRYVPYILLVASLLSTSLSLVIPIKSLLTTLS</sequence>
<feature type="transmembrane region" description="Helical" evidence="1">
    <location>
        <begin position="440"/>
        <end position="461"/>
    </location>
</feature>
<keyword evidence="1" id="KW-0812">Transmembrane</keyword>
<dbReference type="InterPro" id="IPR053018">
    <property type="entry name" value="Elsinochrome_Biosynth-Asso"/>
</dbReference>
<evidence type="ECO:0000256" key="1">
    <source>
        <dbReference type="SAM" id="Phobius"/>
    </source>
</evidence>